<comment type="similarity">
    <text evidence="1">Belongs to the ETF alpha-subunit/FixB family.</text>
</comment>
<dbReference type="InterPro" id="IPR014731">
    <property type="entry name" value="ETF_asu_C"/>
</dbReference>
<dbReference type="PIRSF" id="PIRSF000089">
    <property type="entry name" value="Electra_flavoP_a"/>
    <property type="match status" value="1"/>
</dbReference>
<dbReference type="CDD" id="cd01715">
    <property type="entry name" value="ETF_alpha"/>
    <property type="match status" value="1"/>
</dbReference>
<dbReference type="SUPFAM" id="SSF52467">
    <property type="entry name" value="DHS-like NAD/FAD-binding domain"/>
    <property type="match status" value="1"/>
</dbReference>
<dbReference type="InterPro" id="IPR014729">
    <property type="entry name" value="Rossmann-like_a/b/a_fold"/>
</dbReference>
<dbReference type="InterPro" id="IPR033947">
    <property type="entry name" value="ETF_alpha_N"/>
</dbReference>
<evidence type="ECO:0000256" key="1">
    <source>
        <dbReference type="ARBA" id="ARBA00005817"/>
    </source>
</evidence>
<dbReference type="Pfam" id="PF01012">
    <property type="entry name" value="ETF"/>
    <property type="match status" value="1"/>
</dbReference>
<reference evidence="4 5" key="1">
    <citation type="submission" date="2024-04" db="EMBL/GenBank/DDBJ databases">
        <title>Genome sequencing and metabolic network reconstruction of aminoacids and betaine degradation by Anoxynatronum sibiricum.</title>
        <authorList>
            <person name="Detkova E.N."/>
            <person name="Boltjanskaja Y.V."/>
            <person name="Mardanov A.V."/>
            <person name="Kevbrin V."/>
        </authorList>
    </citation>
    <scope>NUCLEOTIDE SEQUENCE [LARGE SCALE GENOMIC DNA]</scope>
    <source>
        <strain evidence="4 5">Z-7981</strain>
    </source>
</reference>
<evidence type="ECO:0000313" key="4">
    <source>
        <dbReference type="EMBL" id="MEN1759898.1"/>
    </source>
</evidence>
<organism evidence="4 5">
    <name type="scientific">Anoxynatronum sibiricum</name>
    <dbReference type="NCBI Taxonomy" id="210623"/>
    <lineage>
        <taxon>Bacteria</taxon>
        <taxon>Bacillati</taxon>
        <taxon>Bacillota</taxon>
        <taxon>Clostridia</taxon>
        <taxon>Eubacteriales</taxon>
        <taxon>Clostridiaceae</taxon>
        <taxon>Anoxynatronum</taxon>
    </lineage>
</organism>
<dbReference type="Gene3D" id="3.40.50.1220">
    <property type="entry name" value="TPP-binding domain"/>
    <property type="match status" value="1"/>
</dbReference>
<dbReference type="InterPro" id="IPR029035">
    <property type="entry name" value="DHS-like_NAD/FAD-binding_dom"/>
</dbReference>
<dbReference type="Gene3D" id="3.40.50.620">
    <property type="entry name" value="HUPs"/>
    <property type="match status" value="1"/>
</dbReference>
<dbReference type="EMBL" id="JBCITM010000004">
    <property type="protein sequence ID" value="MEN1759898.1"/>
    <property type="molecule type" value="Genomic_DNA"/>
</dbReference>
<comment type="caution">
    <text evidence="4">The sequence shown here is derived from an EMBL/GenBank/DDBJ whole genome shotgun (WGS) entry which is preliminary data.</text>
</comment>
<evidence type="ECO:0000256" key="2">
    <source>
        <dbReference type="ARBA" id="ARBA00022630"/>
    </source>
</evidence>
<gene>
    <name evidence="4" type="ORF">AAIG11_05420</name>
</gene>
<sequence>MNPAHPSILIVAEPQGQQPHPVAYELLHKGRQLADARQATLDVLLCGTPGMETASLIHRGADRVYLMEDPCFALPEEQIFVAQMTAFLKELKPEVILTGATSFGRSLAPRLAAALNTGLTADCTDLHMDENGRLVQTRPAFSENILANIMTDTLPQMATVRYQEFPQAMPNPEHQGEVVRLPLPLPVPDTGVVIEKLRQLEVDITKASVVVSGGRGLKQQDDFAMLRELARTLGGEVGASRTVVEDGFISKDHQVGYSGHRVKPQVYIACGISGSPQHLAGMKEADVIVAINTDPSAPIFQVADVGIVGDLYEVVPQMIRRYGGTWPVL</sequence>
<evidence type="ECO:0000313" key="5">
    <source>
        <dbReference type="Proteomes" id="UP001407405"/>
    </source>
</evidence>
<dbReference type="SMART" id="SM00893">
    <property type="entry name" value="ETF"/>
    <property type="match status" value="1"/>
</dbReference>
<name>A0ABU9VRV5_9CLOT</name>
<dbReference type="InterPro" id="IPR001308">
    <property type="entry name" value="ETF_a/FixB"/>
</dbReference>
<accession>A0ABU9VRV5</accession>
<dbReference type="PANTHER" id="PTHR43153:SF1">
    <property type="entry name" value="ELECTRON TRANSFER FLAVOPROTEIN SUBUNIT ALPHA, MITOCHONDRIAL"/>
    <property type="match status" value="1"/>
</dbReference>
<dbReference type="Pfam" id="PF00766">
    <property type="entry name" value="ETF_alpha"/>
    <property type="match status" value="1"/>
</dbReference>
<dbReference type="SUPFAM" id="SSF52402">
    <property type="entry name" value="Adenine nucleotide alpha hydrolases-like"/>
    <property type="match status" value="1"/>
</dbReference>
<dbReference type="Proteomes" id="UP001407405">
    <property type="component" value="Unassembled WGS sequence"/>
</dbReference>
<dbReference type="RefSeq" id="WP_343185226.1">
    <property type="nucleotide sequence ID" value="NZ_JBCITM010000004.1"/>
</dbReference>
<evidence type="ECO:0000259" key="3">
    <source>
        <dbReference type="SMART" id="SM00893"/>
    </source>
</evidence>
<keyword evidence="2" id="KW-0285">Flavoprotein</keyword>
<proteinExistence type="inferred from homology"/>
<dbReference type="PANTHER" id="PTHR43153">
    <property type="entry name" value="ELECTRON TRANSFER FLAVOPROTEIN ALPHA"/>
    <property type="match status" value="1"/>
</dbReference>
<feature type="domain" description="Electron transfer flavoprotein alpha/beta-subunit N-terminal" evidence="3">
    <location>
        <begin position="8"/>
        <end position="196"/>
    </location>
</feature>
<dbReference type="InterPro" id="IPR014730">
    <property type="entry name" value="ETF_a/b_N"/>
</dbReference>
<keyword evidence="5" id="KW-1185">Reference proteome</keyword>
<protein>
    <submittedName>
        <fullName evidence="4">Electron transfer flavoprotein subunit alpha/FixB family protein</fullName>
    </submittedName>
</protein>